<evidence type="ECO:0000313" key="1">
    <source>
        <dbReference type="EMBL" id="KKN09370.1"/>
    </source>
</evidence>
<accession>A0A0F9MPX8</accession>
<dbReference type="EMBL" id="LAZR01004355">
    <property type="protein sequence ID" value="KKN09370.1"/>
    <property type="molecule type" value="Genomic_DNA"/>
</dbReference>
<gene>
    <name evidence="1" type="ORF">LCGC14_1047210</name>
</gene>
<reference evidence="1" key="1">
    <citation type="journal article" date="2015" name="Nature">
        <title>Complex archaea that bridge the gap between prokaryotes and eukaryotes.</title>
        <authorList>
            <person name="Spang A."/>
            <person name="Saw J.H."/>
            <person name="Jorgensen S.L."/>
            <person name="Zaremba-Niedzwiedzka K."/>
            <person name="Martijn J."/>
            <person name="Lind A.E."/>
            <person name="van Eijk R."/>
            <person name="Schleper C."/>
            <person name="Guy L."/>
            <person name="Ettema T.J."/>
        </authorList>
    </citation>
    <scope>NUCLEOTIDE SEQUENCE</scope>
</reference>
<dbReference type="AlphaFoldDB" id="A0A0F9MPX8"/>
<proteinExistence type="predicted"/>
<organism evidence="1">
    <name type="scientific">marine sediment metagenome</name>
    <dbReference type="NCBI Taxonomy" id="412755"/>
    <lineage>
        <taxon>unclassified sequences</taxon>
        <taxon>metagenomes</taxon>
        <taxon>ecological metagenomes</taxon>
    </lineage>
</organism>
<comment type="caution">
    <text evidence="1">The sequence shown here is derived from an EMBL/GenBank/DDBJ whole genome shotgun (WGS) entry which is preliminary data.</text>
</comment>
<protein>
    <submittedName>
        <fullName evidence="1">Uncharacterized protein</fullName>
    </submittedName>
</protein>
<name>A0A0F9MPX8_9ZZZZ</name>
<sequence length="144" mass="16117">MPEPLTSDIIDFHYSCYAYSAILQNLYNDVLSLQTGLIADGSPTAAAAAGNMAVHVWEMRNKFTYGSDSVRYWLVKCLQYIDNNAFNGGGGVVDMASILTAMRKATPDERQEFIGIVDGFRASIWNKRYDELFYANLAREFAYG</sequence>